<keyword evidence="3" id="KW-0540">Nuclease</keyword>
<evidence type="ECO:0000256" key="5">
    <source>
        <dbReference type="ARBA" id="ARBA00022801"/>
    </source>
</evidence>
<dbReference type="Proteomes" id="UP000757435">
    <property type="component" value="Unassembled WGS sequence"/>
</dbReference>
<name>A0A951UMW6_9CYAN</name>
<evidence type="ECO:0000256" key="6">
    <source>
        <dbReference type="ARBA" id="ARBA00022884"/>
    </source>
</evidence>
<dbReference type="GO" id="GO:0016787">
    <property type="term" value="F:hydrolase activity"/>
    <property type="evidence" value="ECO:0007669"/>
    <property type="project" value="UniProtKB-KW"/>
</dbReference>
<keyword evidence="5" id="KW-0378">Hydrolase</keyword>
<sequence length="79" mass="9011">MKLPRDLSDELLAQALKSLGYQIDRQTGSHIRLTTQQNGEHHVTIPNHSPIKVGTLNSILKDIAQHFNLTRDQLVERLF</sequence>
<dbReference type="Gene3D" id="3.30.920.30">
    <property type="entry name" value="Hypothetical protein"/>
    <property type="match status" value="1"/>
</dbReference>
<dbReference type="GO" id="GO:0003729">
    <property type="term" value="F:mRNA binding"/>
    <property type="evidence" value="ECO:0007669"/>
    <property type="project" value="InterPro"/>
</dbReference>
<evidence type="ECO:0000256" key="2">
    <source>
        <dbReference type="ARBA" id="ARBA00022649"/>
    </source>
</evidence>
<evidence type="ECO:0000256" key="7">
    <source>
        <dbReference type="ARBA" id="ARBA00023016"/>
    </source>
</evidence>
<dbReference type="InterPro" id="IPR038570">
    <property type="entry name" value="HicA_sf"/>
</dbReference>
<dbReference type="Pfam" id="PF07927">
    <property type="entry name" value="HicA_toxin"/>
    <property type="match status" value="1"/>
</dbReference>
<dbReference type="EMBL" id="JAHHHD010000015">
    <property type="protein sequence ID" value="MBW4659795.1"/>
    <property type="molecule type" value="Genomic_DNA"/>
</dbReference>
<keyword evidence="4" id="KW-0255">Endonuclease</keyword>
<comment type="similarity">
    <text evidence="1">Belongs to the HicA mRNA interferase family.</text>
</comment>
<keyword evidence="2" id="KW-1277">Toxin-antitoxin system</keyword>
<keyword evidence="6" id="KW-0694">RNA-binding</keyword>
<evidence type="ECO:0000256" key="4">
    <source>
        <dbReference type="ARBA" id="ARBA00022759"/>
    </source>
</evidence>
<evidence type="ECO:0000256" key="3">
    <source>
        <dbReference type="ARBA" id="ARBA00022722"/>
    </source>
</evidence>
<comment type="caution">
    <text evidence="8">The sequence shown here is derived from an EMBL/GenBank/DDBJ whole genome shotgun (WGS) entry which is preliminary data.</text>
</comment>
<dbReference type="AlphaFoldDB" id="A0A951UMW6"/>
<reference evidence="8" key="1">
    <citation type="submission" date="2021-05" db="EMBL/GenBank/DDBJ databases">
        <authorList>
            <person name="Pietrasiak N."/>
            <person name="Ward R."/>
            <person name="Stajich J.E."/>
            <person name="Kurbessoian T."/>
        </authorList>
    </citation>
    <scope>NUCLEOTIDE SEQUENCE</scope>
    <source>
        <strain evidence="8">UHER 2000/2452</strain>
    </source>
</reference>
<evidence type="ECO:0000313" key="9">
    <source>
        <dbReference type="Proteomes" id="UP000757435"/>
    </source>
</evidence>
<evidence type="ECO:0000256" key="1">
    <source>
        <dbReference type="ARBA" id="ARBA00006620"/>
    </source>
</evidence>
<organism evidence="8 9">
    <name type="scientific">Drouetiella hepatica Uher 2000/2452</name>
    <dbReference type="NCBI Taxonomy" id="904376"/>
    <lineage>
        <taxon>Bacteria</taxon>
        <taxon>Bacillati</taxon>
        <taxon>Cyanobacteriota</taxon>
        <taxon>Cyanophyceae</taxon>
        <taxon>Oculatellales</taxon>
        <taxon>Oculatellaceae</taxon>
        <taxon>Drouetiella</taxon>
    </lineage>
</organism>
<proteinExistence type="inferred from homology"/>
<evidence type="ECO:0000313" key="8">
    <source>
        <dbReference type="EMBL" id="MBW4659795.1"/>
    </source>
</evidence>
<keyword evidence="7" id="KW-0346">Stress response</keyword>
<dbReference type="GO" id="GO:0004519">
    <property type="term" value="F:endonuclease activity"/>
    <property type="evidence" value="ECO:0007669"/>
    <property type="project" value="UniProtKB-KW"/>
</dbReference>
<gene>
    <name evidence="8" type="ORF">KME15_14050</name>
</gene>
<accession>A0A951UMW6</accession>
<protein>
    <submittedName>
        <fullName evidence="8">Type II toxin-antitoxin system HicA family toxin</fullName>
    </submittedName>
</protein>
<reference evidence="8" key="2">
    <citation type="journal article" date="2022" name="Microbiol. Resour. Announc.">
        <title>Metagenome Sequencing to Explore Phylogenomics of Terrestrial Cyanobacteria.</title>
        <authorList>
            <person name="Ward R.D."/>
            <person name="Stajich J.E."/>
            <person name="Johansen J.R."/>
            <person name="Huntemann M."/>
            <person name="Clum A."/>
            <person name="Foster B."/>
            <person name="Foster B."/>
            <person name="Roux S."/>
            <person name="Palaniappan K."/>
            <person name="Varghese N."/>
            <person name="Mukherjee S."/>
            <person name="Reddy T.B.K."/>
            <person name="Daum C."/>
            <person name="Copeland A."/>
            <person name="Chen I.A."/>
            <person name="Ivanova N.N."/>
            <person name="Kyrpides N.C."/>
            <person name="Shapiro N."/>
            <person name="Eloe-Fadrosh E.A."/>
            <person name="Pietrasiak N."/>
        </authorList>
    </citation>
    <scope>NUCLEOTIDE SEQUENCE</scope>
    <source>
        <strain evidence="8">UHER 2000/2452</strain>
    </source>
</reference>
<dbReference type="InterPro" id="IPR012933">
    <property type="entry name" value="HicA_mRNA_interferase"/>
</dbReference>
<dbReference type="SUPFAM" id="SSF54786">
    <property type="entry name" value="YcfA/nrd intein domain"/>
    <property type="match status" value="1"/>
</dbReference>